<protein>
    <submittedName>
        <fullName evidence="2">Uncharacterized protein</fullName>
    </submittedName>
</protein>
<feature type="compositionally biased region" description="Polar residues" evidence="1">
    <location>
        <begin position="150"/>
        <end position="162"/>
    </location>
</feature>
<gene>
    <name evidence="2" type="ORF">NPIL_239451</name>
</gene>
<feature type="region of interest" description="Disordered" evidence="1">
    <location>
        <begin position="53"/>
        <end position="73"/>
    </location>
</feature>
<accession>A0A8X6QUY4</accession>
<comment type="caution">
    <text evidence="2">The sequence shown here is derived from an EMBL/GenBank/DDBJ whole genome shotgun (WGS) entry which is preliminary data.</text>
</comment>
<evidence type="ECO:0000256" key="1">
    <source>
        <dbReference type="SAM" id="MobiDB-lite"/>
    </source>
</evidence>
<evidence type="ECO:0000313" key="3">
    <source>
        <dbReference type="Proteomes" id="UP000887013"/>
    </source>
</evidence>
<proteinExistence type="predicted"/>
<feature type="region of interest" description="Disordered" evidence="1">
    <location>
        <begin position="141"/>
        <end position="162"/>
    </location>
</feature>
<feature type="compositionally biased region" description="Basic and acidic residues" evidence="1">
    <location>
        <begin position="55"/>
        <end position="73"/>
    </location>
</feature>
<dbReference type="Proteomes" id="UP000887013">
    <property type="component" value="Unassembled WGS sequence"/>
</dbReference>
<reference evidence="2" key="1">
    <citation type="submission" date="2020-08" db="EMBL/GenBank/DDBJ databases">
        <title>Multicomponent nature underlies the extraordinary mechanical properties of spider dragline silk.</title>
        <authorList>
            <person name="Kono N."/>
            <person name="Nakamura H."/>
            <person name="Mori M."/>
            <person name="Yoshida Y."/>
            <person name="Ohtoshi R."/>
            <person name="Malay A.D."/>
            <person name="Moran D.A.P."/>
            <person name="Tomita M."/>
            <person name="Numata K."/>
            <person name="Arakawa K."/>
        </authorList>
    </citation>
    <scope>NUCLEOTIDE SEQUENCE</scope>
</reference>
<sequence length="162" mass="18618">MKFAAPEFNGLQSSDDATAYYYHQGKKATLQNLQPSIPHDITKLLFFRLRKQKRKENGRNKHPASELKACDERNTNPRIITPFRNLGFWSPDHARPHHAFASRKARISPREKSLKPTIRNSARVLARTLLKTLIEIPVHASARKERGDSPSRSNNNKKIVCR</sequence>
<evidence type="ECO:0000313" key="2">
    <source>
        <dbReference type="EMBL" id="GFU45486.1"/>
    </source>
</evidence>
<organism evidence="2 3">
    <name type="scientific">Nephila pilipes</name>
    <name type="common">Giant wood spider</name>
    <name type="synonym">Nephila maculata</name>
    <dbReference type="NCBI Taxonomy" id="299642"/>
    <lineage>
        <taxon>Eukaryota</taxon>
        <taxon>Metazoa</taxon>
        <taxon>Ecdysozoa</taxon>
        <taxon>Arthropoda</taxon>
        <taxon>Chelicerata</taxon>
        <taxon>Arachnida</taxon>
        <taxon>Araneae</taxon>
        <taxon>Araneomorphae</taxon>
        <taxon>Entelegynae</taxon>
        <taxon>Araneoidea</taxon>
        <taxon>Nephilidae</taxon>
        <taxon>Nephila</taxon>
    </lineage>
</organism>
<name>A0A8X6QUY4_NEPPI</name>
<dbReference type="EMBL" id="BMAW01132844">
    <property type="protein sequence ID" value="GFU45486.1"/>
    <property type="molecule type" value="Genomic_DNA"/>
</dbReference>
<dbReference type="AlphaFoldDB" id="A0A8X6QUY4"/>
<keyword evidence="3" id="KW-1185">Reference proteome</keyword>